<sequence>MSGNVQRILVIRLSAIGDVVMASGLIPSLRQLYPNAHLAWLAEPAAAPLLVHNPRLDEVIVWQRGEWQQLWRQRRYRDVWQRLRALRRQLREGRFDLVIDAQGLLKSGVWSWLSGATRRVTLVGREGSHRLATERVMPPEGADATSGVPRLIGSEYRHLAAHLGATPQAYRLDLAVGSAAREVAWAQLDALGVPGGAYAVLCPFTTRPQKHWFEDRWAELAQQLAERGLQPVLLGGPADREAAARIAAQAPVIANLAGRLKLDESVAVIESTRVLIGVDTGLTHMGSALRRPTVALFGSTCPYQDGDSLLTSVMYDCLPCSPCRRRPTCGGRFDCMRSLEVDAVLARAQRMMEMAG</sequence>
<dbReference type="STRING" id="413882.AAW51_3935"/>
<evidence type="ECO:0000313" key="3">
    <source>
        <dbReference type="EMBL" id="AKJ30626.1"/>
    </source>
</evidence>
<dbReference type="Pfam" id="PF01075">
    <property type="entry name" value="Glyco_transf_9"/>
    <property type="match status" value="1"/>
</dbReference>
<dbReference type="RefSeq" id="WP_047195955.1">
    <property type="nucleotide sequence ID" value="NZ_CP011371.1"/>
</dbReference>
<dbReference type="PATRIC" id="fig|413882.6.peg.4108"/>
<dbReference type="CDD" id="cd03789">
    <property type="entry name" value="GT9_LPS_heptosyltransferase"/>
    <property type="match status" value="1"/>
</dbReference>
<dbReference type="GO" id="GO:0008713">
    <property type="term" value="F:ADP-heptose-lipopolysaccharide heptosyltransferase activity"/>
    <property type="evidence" value="ECO:0007669"/>
    <property type="project" value="TreeGrafter"/>
</dbReference>
<protein>
    <submittedName>
        <fullName evidence="3">Lipopolysaccharide heptosyltransferase</fullName>
    </submittedName>
</protein>
<dbReference type="Proteomes" id="UP000035352">
    <property type="component" value="Chromosome"/>
</dbReference>
<dbReference type="EMBL" id="CP011371">
    <property type="protein sequence ID" value="AKJ30626.1"/>
    <property type="molecule type" value="Genomic_DNA"/>
</dbReference>
<evidence type="ECO:0000313" key="4">
    <source>
        <dbReference type="Proteomes" id="UP000035352"/>
    </source>
</evidence>
<organism evidence="3 4">
    <name type="scientific">Caldimonas brevitalea</name>
    <dbReference type="NCBI Taxonomy" id="413882"/>
    <lineage>
        <taxon>Bacteria</taxon>
        <taxon>Pseudomonadati</taxon>
        <taxon>Pseudomonadota</taxon>
        <taxon>Betaproteobacteria</taxon>
        <taxon>Burkholderiales</taxon>
        <taxon>Sphaerotilaceae</taxon>
        <taxon>Caldimonas</taxon>
    </lineage>
</organism>
<keyword evidence="2 3" id="KW-0808">Transferase</keyword>
<dbReference type="InterPro" id="IPR002201">
    <property type="entry name" value="Glyco_trans_9"/>
</dbReference>
<proteinExistence type="predicted"/>
<dbReference type="OrthoDB" id="9767552at2"/>
<evidence type="ECO:0000256" key="1">
    <source>
        <dbReference type="ARBA" id="ARBA00022676"/>
    </source>
</evidence>
<name>A0A0G3BTC4_9BURK</name>
<evidence type="ECO:0000256" key="2">
    <source>
        <dbReference type="ARBA" id="ARBA00022679"/>
    </source>
</evidence>
<dbReference type="InterPro" id="IPR051199">
    <property type="entry name" value="LPS_LOS_Heptosyltrfase"/>
</dbReference>
<keyword evidence="1" id="KW-0328">Glycosyltransferase</keyword>
<dbReference type="SUPFAM" id="SSF53756">
    <property type="entry name" value="UDP-Glycosyltransferase/glycogen phosphorylase"/>
    <property type="match status" value="1"/>
</dbReference>
<dbReference type="PANTHER" id="PTHR30160">
    <property type="entry name" value="TETRAACYLDISACCHARIDE 4'-KINASE-RELATED"/>
    <property type="match status" value="1"/>
</dbReference>
<accession>A0A0G3BTC4</accession>
<dbReference type="AlphaFoldDB" id="A0A0G3BTC4"/>
<gene>
    <name evidence="3" type="primary">waaC</name>
    <name evidence="3" type="ORF">AAW51_3935</name>
</gene>
<reference evidence="3 4" key="1">
    <citation type="submission" date="2015-05" db="EMBL/GenBank/DDBJ databases">
        <authorList>
            <person name="Tang B."/>
            <person name="Yu Y."/>
        </authorList>
    </citation>
    <scope>NUCLEOTIDE SEQUENCE [LARGE SCALE GENOMIC DNA]</scope>
    <source>
        <strain evidence="3 4">DSM 7029</strain>
    </source>
</reference>
<dbReference type="Gene3D" id="3.40.50.2000">
    <property type="entry name" value="Glycogen Phosphorylase B"/>
    <property type="match status" value="2"/>
</dbReference>
<keyword evidence="4" id="KW-1185">Reference proteome</keyword>
<dbReference type="GO" id="GO:0005829">
    <property type="term" value="C:cytosol"/>
    <property type="evidence" value="ECO:0007669"/>
    <property type="project" value="TreeGrafter"/>
</dbReference>
<dbReference type="KEGG" id="pbh:AAW51_3935"/>
<dbReference type="GO" id="GO:0009244">
    <property type="term" value="P:lipopolysaccharide core region biosynthetic process"/>
    <property type="evidence" value="ECO:0007669"/>
    <property type="project" value="TreeGrafter"/>
</dbReference>